<reference evidence="2 3" key="1">
    <citation type="submission" date="2024-02" db="EMBL/GenBank/DDBJ databases">
        <title>Microbulbifer aestuariivivens NBRC 112533.</title>
        <authorList>
            <person name="Ichikawa N."/>
            <person name="Katano-Makiyama Y."/>
            <person name="Hidaka K."/>
        </authorList>
    </citation>
    <scope>NUCLEOTIDE SEQUENCE [LARGE SCALE GENOMIC DNA]</scope>
    <source>
        <strain evidence="2 3">NBRC 112533</strain>
    </source>
</reference>
<dbReference type="EMBL" id="BAABRT010000015">
    <property type="protein sequence ID" value="GAA5525464.1"/>
    <property type="molecule type" value="Genomic_DNA"/>
</dbReference>
<protein>
    <recommendedName>
        <fullName evidence="1">CN hydrolase domain-containing protein</fullName>
    </recommendedName>
</protein>
<proteinExistence type="predicted"/>
<name>A0ABP9WQS1_9GAMM</name>
<dbReference type="RefSeq" id="WP_345551178.1">
    <property type="nucleotide sequence ID" value="NZ_BAABRT010000015.1"/>
</dbReference>
<evidence type="ECO:0000259" key="1">
    <source>
        <dbReference type="PROSITE" id="PS50263"/>
    </source>
</evidence>
<dbReference type="PANTHER" id="PTHR23088:SF27">
    <property type="entry name" value="DEAMINATED GLUTATHIONE AMIDASE"/>
    <property type="match status" value="1"/>
</dbReference>
<evidence type="ECO:0000313" key="2">
    <source>
        <dbReference type="EMBL" id="GAA5525464.1"/>
    </source>
</evidence>
<dbReference type="Pfam" id="PF00795">
    <property type="entry name" value="CN_hydrolase"/>
    <property type="match status" value="1"/>
</dbReference>
<sequence length="584" mass="63085">MPRVAALQFATGTDIAENLATCIRMIDAAAAQGARLMVLPEFCNHISWYADQEQAWECAVALDGPFLAEIAERARQHHCHILLNVSLRRRQPQITVTSLLYGPAGELLGEADKQSLMGHENDFFTPATRAAGLVDTELGRIGFIACRDGISFEPSRRLALAGADILCNSLNSFAFDEASLHVRARAAESSLFMVAANKVGPLVPSVELAQVSSMTAIPEALLYGAGESQVVGPDGRPLVVGLRGQEDIVLAEIPERDRRVALCMGSMDRRRPSLYSHLERDAEDASEDAADSIEVALIDPEGEGIESVKRAEAQLLALPDSVRLAILPACFPVRDPAADWERAVELCRYAEERLALVSERCGLQVCTSVIEGEPGDWRHLGLLLDGGKRRLEQPELHRSALELVPSGRELQVHDLPWGRVAILTGDDCLYPELARMAALQGVHCLLVPRSRMATVKEAGSKAQGAGMDKDMSLLLLARAAENRVCLAACGQGGGGLIATLEREFTLMQPWQERLFDGNINLPLKTSQAGEVTIAEIHPNAAANKLISANTHLLSSRAHLSTSGLLQVEVQAQGQAEDQAEVEPA</sequence>
<dbReference type="CDD" id="cd07197">
    <property type="entry name" value="nitrilase"/>
    <property type="match status" value="2"/>
</dbReference>
<dbReference type="Proteomes" id="UP001408594">
    <property type="component" value="Unassembled WGS sequence"/>
</dbReference>
<accession>A0ABP9WQS1</accession>
<feature type="domain" description="CN hydrolase" evidence="1">
    <location>
        <begin position="2"/>
        <end position="255"/>
    </location>
</feature>
<dbReference type="PANTHER" id="PTHR23088">
    <property type="entry name" value="NITRILASE-RELATED"/>
    <property type="match status" value="1"/>
</dbReference>
<dbReference type="PROSITE" id="PS50263">
    <property type="entry name" value="CN_HYDROLASE"/>
    <property type="match status" value="1"/>
</dbReference>
<dbReference type="SUPFAM" id="SSF56317">
    <property type="entry name" value="Carbon-nitrogen hydrolase"/>
    <property type="match status" value="2"/>
</dbReference>
<dbReference type="Gene3D" id="3.60.110.10">
    <property type="entry name" value="Carbon-nitrogen hydrolase"/>
    <property type="match status" value="2"/>
</dbReference>
<dbReference type="InterPro" id="IPR003010">
    <property type="entry name" value="C-N_Hydrolase"/>
</dbReference>
<organism evidence="2 3">
    <name type="scientific">Microbulbifer aestuariivivens</name>
    <dbReference type="NCBI Taxonomy" id="1908308"/>
    <lineage>
        <taxon>Bacteria</taxon>
        <taxon>Pseudomonadati</taxon>
        <taxon>Pseudomonadota</taxon>
        <taxon>Gammaproteobacteria</taxon>
        <taxon>Cellvibrionales</taxon>
        <taxon>Microbulbiferaceae</taxon>
        <taxon>Microbulbifer</taxon>
    </lineage>
</organism>
<gene>
    <name evidence="2" type="ORF">Maes01_02034</name>
</gene>
<evidence type="ECO:0000313" key="3">
    <source>
        <dbReference type="Proteomes" id="UP001408594"/>
    </source>
</evidence>
<dbReference type="InterPro" id="IPR036526">
    <property type="entry name" value="C-N_Hydrolase_sf"/>
</dbReference>
<keyword evidence="3" id="KW-1185">Reference proteome</keyword>
<comment type="caution">
    <text evidence="2">The sequence shown here is derived from an EMBL/GenBank/DDBJ whole genome shotgun (WGS) entry which is preliminary data.</text>
</comment>